<dbReference type="EC" id="2.1.1.228" evidence="5 15"/>
<dbReference type="HAMAP" id="MF_00605">
    <property type="entry name" value="TrmD"/>
    <property type="match status" value="1"/>
</dbReference>
<evidence type="ECO:0000259" key="18">
    <source>
        <dbReference type="Pfam" id="PF01746"/>
    </source>
</evidence>
<keyword evidence="20" id="KW-1185">Reference proteome</keyword>
<sequence>MAAVRFDVLTLFPGMFDSYVRQSLLDDAIAAGLVEVHAWNMRDWTQDKHTRVDDRPFGGGPGMVLMAQPVVDAVEAVRAKAEPPGTLVMLTPAGERLTQRVVEQLATEPRLLLLCGRYEGFDDRIRQVLKPREISVGDFVCNGGEVPAMVVIDAVIRLVPGVLGDAASAADESHSEDGRIEYPQFTRPRVYRGLEVPEVLLGGNHGAVAKWRKEQSDQRSRNPRP</sequence>
<dbReference type="NCBIfam" id="TIGR00088">
    <property type="entry name" value="trmD"/>
    <property type="match status" value="1"/>
</dbReference>
<dbReference type="KEGG" id="uli:ETAA1_27330"/>
<evidence type="ECO:0000256" key="14">
    <source>
        <dbReference type="ARBA" id="ARBA00047783"/>
    </source>
</evidence>
<proteinExistence type="inferred from homology"/>
<dbReference type="Gene3D" id="1.10.1270.20">
    <property type="entry name" value="tRNA(m1g37)methyltransferase, domain 2"/>
    <property type="match status" value="1"/>
</dbReference>
<feature type="domain" description="tRNA methyltransferase TRMD/TRM10-type" evidence="18">
    <location>
        <begin position="5"/>
        <end position="225"/>
    </location>
</feature>
<evidence type="ECO:0000256" key="1">
    <source>
        <dbReference type="ARBA" id="ARBA00002634"/>
    </source>
</evidence>
<comment type="function">
    <text evidence="1 15 17">Specifically methylates guanosine-37 in various tRNAs.</text>
</comment>
<dbReference type="OrthoDB" id="9807416at2"/>
<evidence type="ECO:0000256" key="16">
    <source>
        <dbReference type="PIRSR" id="PIRSR000386-1"/>
    </source>
</evidence>
<comment type="subunit">
    <text evidence="4 15 17">Homodimer.</text>
</comment>
<organism evidence="19 20">
    <name type="scientific">Urbifossiella limnaea</name>
    <dbReference type="NCBI Taxonomy" id="2528023"/>
    <lineage>
        <taxon>Bacteria</taxon>
        <taxon>Pseudomonadati</taxon>
        <taxon>Planctomycetota</taxon>
        <taxon>Planctomycetia</taxon>
        <taxon>Gemmatales</taxon>
        <taxon>Gemmataceae</taxon>
        <taxon>Urbifossiella</taxon>
    </lineage>
</organism>
<dbReference type="CDD" id="cd18080">
    <property type="entry name" value="TrmD-like"/>
    <property type="match status" value="1"/>
</dbReference>
<evidence type="ECO:0000256" key="9">
    <source>
        <dbReference type="ARBA" id="ARBA00022679"/>
    </source>
</evidence>
<evidence type="ECO:0000256" key="7">
    <source>
        <dbReference type="ARBA" id="ARBA00022490"/>
    </source>
</evidence>
<evidence type="ECO:0000256" key="8">
    <source>
        <dbReference type="ARBA" id="ARBA00022603"/>
    </source>
</evidence>
<evidence type="ECO:0000256" key="17">
    <source>
        <dbReference type="RuleBase" id="RU003464"/>
    </source>
</evidence>
<evidence type="ECO:0000256" key="3">
    <source>
        <dbReference type="ARBA" id="ARBA00007630"/>
    </source>
</evidence>
<dbReference type="EMBL" id="CP036273">
    <property type="protein sequence ID" value="QDU20773.1"/>
    <property type="molecule type" value="Genomic_DNA"/>
</dbReference>
<dbReference type="Gene3D" id="3.40.1280.10">
    <property type="match status" value="1"/>
</dbReference>
<evidence type="ECO:0000256" key="6">
    <source>
        <dbReference type="ARBA" id="ARBA00014679"/>
    </source>
</evidence>
<dbReference type="GO" id="GO:0005829">
    <property type="term" value="C:cytosol"/>
    <property type="evidence" value="ECO:0007669"/>
    <property type="project" value="TreeGrafter"/>
</dbReference>
<evidence type="ECO:0000313" key="19">
    <source>
        <dbReference type="EMBL" id="QDU20773.1"/>
    </source>
</evidence>
<dbReference type="InterPro" id="IPR023148">
    <property type="entry name" value="tRNA_m1G_MeTrfase_C_sf"/>
</dbReference>
<evidence type="ECO:0000256" key="10">
    <source>
        <dbReference type="ARBA" id="ARBA00022691"/>
    </source>
</evidence>
<protein>
    <recommendedName>
        <fullName evidence="6 15">tRNA (guanine-N(1)-)-methyltransferase</fullName>
        <ecNumber evidence="5 15">2.1.1.228</ecNumber>
    </recommendedName>
    <alternativeName>
        <fullName evidence="12 15">M1G-methyltransferase</fullName>
    </alternativeName>
    <alternativeName>
        <fullName evidence="13 15">tRNA [GM37] methyltransferase</fullName>
    </alternativeName>
</protein>
<dbReference type="InterPro" id="IPR002649">
    <property type="entry name" value="tRNA_m1G_MeTrfase_TrmD"/>
</dbReference>
<keyword evidence="8 15" id="KW-0489">Methyltransferase</keyword>
<evidence type="ECO:0000256" key="2">
    <source>
        <dbReference type="ARBA" id="ARBA00004496"/>
    </source>
</evidence>
<dbReference type="InterPro" id="IPR029028">
    <property type="entry name" value="Alpha/beta_knot_MTases"/>
</dbReference>
<comment type="catalytic activity">
    <reaction evidence="14 15 17">
        <text>guanosine(37) in tRNA + S-adenosyl-L-methionine = N(1)-methylguanosine(37) in tRNA + S-adenosyl-L-homocysteine + H(+)</text>
        <dbReference type="Rhea" id="RHEA:36899"/>
        <dbReference type="Rhea" id="RHEA-COMP:10145"/>
        <dbReference type="Rhea" id="RHEA-COMP:10147"/>
        <dbReference type="ChEBI" id="CHEBI:15378"/>
        <dbReference type="ChEBI" id="CHEBI:57856"/>
        <dbReference type="ChEBI" id="CHEBI:59789"/>
        <dbReference type="ChEBI" id="CHEBI:73542"/>
        <dbReference type="ChEBI" id="CHEBI:74269"/>
        <dbReference type="EC" id="2.1.1.228"/>
    </reaction>
</comment>
<dbReference type="InterPro" id="IPR029026">
    <property type="entry name" value="tRNA_m1G_MTases_N"/>
</dbReference>
<dbReference type="PANTHER" id="PTHR46417:SF1">
    <property type="entry name" value="TRNA (GUANINE-N(1)-)-METHYLTRANSFERASE"/>
    <property type="match status" value="1"/>
</dbReference>
<dbReference type="PANTHER" id="PTHR46417">
    <property type="entry name" value="TRNA (GUANINE-N(1)-)-METHYLTRANSFERASE"/>
    <property type="match status" value="1"/>
</dbReference>
<evidence type="ECO:0000256" key="5">
    <source>
        <dbReference type="ARBA" id="ARBA00012807"/>
    </source>
</evidence>
<keyword evidence="7 15" id="KW-0963">Cytoplasm</keyword>
<evidence type="ECO:0000256" key="11">
    <source>
        <dbReference type="ARBA" id="ARBA00022694"/>
    </source>
</evidence>
<keyword evidence="11 15" id="KW-0819">tRNA processing</keyword>
<gene>
    <name evidence="15 19" type="primary">trmD</name>
    <name evidence="19" type="ORF">ETAA1_27330</name>
</gene>
<dbReference type="Proteomes" id="UP000319576">
    <property type="component" value="Chromosome"/>
</dbReference>
<dbReference type="GO" id="GO:0052906">
    <property type="term" value="F:tRNA (guanine(37)-N1)-methyltransferase activity"/>
    <property type="evidence" value="ECO:0007669"/>
    <property type="project" value="UniProtKB-UniRule"/>
</dbReference>
<dbReference type="NCBIfam" id="NF000648">
    <property type="entry name" value="PRK00026.1"/>
    <property type="match status" value="1"/>
</dbReference>
<name>A0A517XTE7_9BACT</name>
<dbReference type="SUPFAM" id="SSF75217">
    <property type="entry name" value="alpha/beta knot"/>
    <property type="match status" value="1"/>
</dbReference>
<dbReference type="Pfam" id="PF01746">
    <property type="entry name" value="tRNA_m1G_MT"/>
    <property type="match status" value="1"/>
</dbReference>
<dbReference type="InterPro" id="IPR016009">
    <property type="entry name" value="tRNA_MeTrfase_TRMD/TRM10"/>
</dbReference>
<evidence type="ECO:0000256" key="12">
    <source>
        <dbReference type="ARBA" id="ARBA00029736"/>
    </source>
</evidence>
<dbReference type="AlphaFoldDB" id="A0A517XTE7"/>
<dbReference type="PIRSF" id="PIRSF000386">
    <property type="entry name" value="tRNA_mtase"/>
    <property type="match status" value="1"/>
</dbReference>
<comment type="subcellular location">
    <subcellularLocation>
        <location evidence="2 15 17">Cytoplasm</location>
    </subcellularLocation>
</comment>
<accession>A0A517XTE7</accession>
<evidence type="ECO:0000256" key="15">
    <source>
        <dbReference type="HAMAP-Rule" id="MF_00605"/>
    </source>
</evidence>
<evidence type="ECO:0000256" key="13">
    <source>
        <dbReference type="ARBA" id="ARBA00033392"/>
    </source>
</evidence>
<dbReference type="GO" id="GO:0002939">
    <property type="term" value="P:tRNA N1-guanine methylation"/>
    <property type="evidence" value="ECO:0007669"/>
    <property type="project" value="TreeGrafter"/>
</dbReference>
<feature type="binding site" evidence="15 16">
    <location>
        <position position="116"/>
    </location>
    <ligand>
        <name>S-adenosyl-L-methionine</name>
        <dbReference type="ChEBI" id="CHEBI:59789"/>
    </ligand>
</feature>
<comment type="caution">
    <text evidence="15">Lacks conserved residue(s) required for the propagation of feature annotation.</text>
</comment>
<dbReference type="FunFam" id="3.40.1280.10:FF:000001">
    <property type="entry name" value="tRNA (guanine-N(1)-)-methyltransferase"/>
    <property type="match status" value="1"/>
</dbReference>
<reference evidence="19 20" key="1">
    <citation type="submission" date="2019-02" db="EMBL/GenBank/DDBJ databases">
        <title>Deep-cultivation of Planctomycetes and their phenomic and genomic characterization uncovers novel biology.</title>
        <authorList>
            <person name="Wiegand S."/>
            <person name="Jogler M."/>
            <person name="Boedeker C."/>
            <person name="Pinto D."/>
            <person name="Vollmers J."/>
            <person name="Rivas-Marin E."/>
            <person name="Kohn T."/>
            <person name="Peeters S.H."/>
            <person name="Heuer A."/>
            <person name="Rast P."/>
            <person name="Oberbeckmann S."/>
            <person name="Bunk B."/>
            <person name="Jeske O."/>
            <person name="Meyerdierks A."/>
            <person name="Storesund J.E."/>
            <person name="Kallscheuer N."/>
            <person name="Luecker S."/>
            <person name="Lage O.M."/>
            <person name="Pohl T."/>
            <person name="Merkel B.J."/>
            <person name="Hornburger P."/>
            <person name="Mueller R.-W."/>
            <person name="Bruemmer F."/>
            <person name="Labrenz M."/>
            <person name="Spormann A.M."/>
            <person name="Op den Camp H."/>
            <person name="Overmann J."/>
            <person name="Amann R."/>
            <person name="Jetten M.S.M."/>
            <person name="Mascher T."/>
            <person name="Medema M.H."/>
            <person name="Devos D.P."/>
            <person name="Kaster A.-K."/>
            <person name="Ovreas L."/>
            <person name="Rohde M."/>
            <person name="Galperin M.Y."/>
            <person name="Jogler C."/>
        </authorList>
    </citation>
    <scope>NUCLEOTIDE SEQUENCE [LARGE SCALE GENOMIC DNA]</scope>
    <source>
        <strain evidence="19 20">ETA_A1</strain>
    </source>
</reference>
<evidence type="ECO:0000256" key="4">
    <source>
        <dbReference type="ARBA" id="ARBA00011738"/>
    </source>
</evidence>
<keyword evidence="10 15" id="KW-0949">S-adenosyl-L-methionine</keyword>
<dbReference type="RefSeq" id="WP_145238897.1">
    <property type="nucleotide sequence ID" value="NZ_CP036273.1"/>
</dbReference>
<evidence type="ECO:0000313" key="20">
    <source>
        <dbReference type="Proteomes" id="UP000319576"/>
    </source>
</evidence>
<comment type="similarity">
    <text evidence="3 15 17">Belongs to the RNA methyltransferase TrmD family.</text>
</comment>
<keyword evidence="9 15" id="KW-0808">Transferase</keyword>